<dbReference type="Pfam" id="PF00885">
    <property type="entry name" value="DMRL_synthase"/>
    <property type="match status" value="1"/>
</dbReference>
<dbReference type="Gene3D" id="3.40.50.960">
    <property type="entry name" value="Lumazine/riboflavin synthase"/>
    <property type="match status" value="1"/>
</dbReference>
<dbReference type="HAMAP" id="MF_00178">
    <property type="entry name" value="Lumazine_synth"/>
    <property type="match status" value="1"/>
</dbReference>
<dbReference type="SUPFAM" id="SSF52121">
    <property type="entry name" value="Lumazine synthase"/>
    <property type="match status" value="1"/>
</dbReference>
<keyword evidence="5 7" id="KW-0808">Transferase</keyword>
<evidence type="ECO:0000256" key="5">
    <source>
        <dbReference type="ARBA" id="ARBA00022679"/>
    </source>
</evidence>
<evidence type="ECO:0000256" key="4">
    <source>
        <dbReference type="ARBA" id="ARBA00022619"/>
    </source>
</evidence>
<dbReference type="PANTHER" id="PTHR21058:SF0">
    <property type="entry name" value="6,7-DIMETHYL-8-RIBITYLLUMAZINE SYNTHASE"/>
    <property type="match status" value="1"/>
</dbReference>
<feature type="active site" description="Proton donor" evidence="7">
    <location>
        <position position="97"/>
    </location>
</feature>
<keyword evidence="9" id="KW-1185">Reference proteome</keyword>
<feature type="binding site" evidence="7">
    <location>
        <begin position="65"/>
        <end position="67"/>
    </location>
    <ligand>
        <name>5-amino-6-(D-ribitylamino)uracil</name>
        <dbReference type="ChEBI" id="CHEBI:15934"/>
    </ligand>
</feature>
<dbReference type="PANTHER" id="PTHR21058">
    <property type="entry name" value="6,7-DIMETHYL-8-RIBITYLLUMAZINE SYNTHASE DMRL SYNTHASE LUMAZINE SYNTHASE"/>
    <property type="match status" value="1"/>
</dbReference>
<sequence>MNQPVSLTSSSLPAAPAALPVAWIAASWHADVVARAYEGFTAEWARLPAQGAAPAPVQHFTVPGAFEIPLFAQRLARSGRFAAVVACALVVDGGIYRHDFVAPAVVDALMRVQLDSGVPVFSVVLTPKDYHEHATHRDFFSRHFVEKGAEAARACHQTLAVHAELDAAADAAVGLTTA</sequence>
<dbReference type="InterPro" id="IPR034964">
    <property type="entry name" value="LS"/>
</dbReference>
<reference evidence="8 9" key="1">
    <citation type="submission" date="2018-03" db="EMBL/GenBank/DDBJ databases">
        <title>Genome sequencing of Ottowia sp.</title>
        <authorList>
            <person name="Kim S.-J."/>
            <person name="Heo J."/>
            <person name="Kwon S.-W."/>
        </authorList>
    </citation>
    <scope>NUCLEOTIDE SEQUENCE [LARGE SCALE GENOMIC DNA]</scope>
    <source>
        <strain evidence="8 9">KADR8-3</strain>
    </source>
</reference>
<keyword evidence="4 7" id="KW-0686">Riboflavin biosynthesis</keyword>
<dbReference type="UniPathway" id="UPA00275">
    <property type="reaction ID" value="UER00404"/>
</dbReference>
<comment type="caution">
    <text evidence="7">Lacks conserved residue(s) required for the propagation of feature annotation.</text>
</comment>
<evidence type="ECO:0000256" key="2">
    <source>
        <dbReference type="ARBA" id="ARBA00007424"/>
    </source>
</evidence>
<dbReference type="KEGG" id="otk:C6570_04110"/>
<comment type="similarity">
    <text evidence="2 7">Belongs to the DMRL synthase family.</text>
</comment>
<dbReference type="EMBL" id="CP027666">
    <property type="protein sequence ID" value="AVO33528.1"/>
    <property type="molecule type" value="Genomic_DNA"/>
</dbReference>
<comment type="catalytic activity">
    <reaction evidence="6 7">
        <text>(2S)-2-hydroxy-3-oxobutyl phosphate + 5-amino-6-(D-ribitylamino)uracil = 6,7-dimethyl-8-(1-D-ribityl)lumazine + phosphate + 2 H2O + H(+)</text>
        <dbReference type="Rhea" id="RHEA:26152"/>
        <dbReference type="ChEBI" id="CHEBI:15377"/>
        <dbReference type="ChEBI" id="CHEBI:15378"/>
        <dbReference type="ChEBI" id="CHEBI:15934"/>
        <dbReference type="ChEBI" id="CHEBI:43474"/>
        <dbReference type="ChEBI" id="CHEBI:58201"/>
        <dbReference type="ChEBI" id="CHEBI:58830"/>
        <dbReference type="EC" id="2.5.1.78"/>
    </reaction>
</comment>
<dbReference type="InterPro" id="IPR036467">
    <property type="entry name" value="LS/RS_sf"/>
</dbReference>
<name>A0A2S0MCE3_9BURK</name>
<evidence type="ECO:0000313" key="9">
    <source>
        <dbReference type="Proteomes" id="UP000239709"/>
    </source>
</evidence>
<dbReference type="OrthoDB" id="9797659at2"/>
<gene>
    <name evidence="7" type="primary">ribH</name>
    <name evidence="8" type="ORF">C6570_04110</name>
</gene>
<dbReference type="GO" id="GO:0005829">
    <property type="term" value="C:cytosol"/>
    <property type="evidence" value="ECO:0007669"/>
    <property type="project" value="TreeGrafter"/>
</dbReference>
<dbReference type="InterPro" id="IPR002180">
    <property type="entry name" value="LS/RS"/>
</dbReference>
<dbReference type="RefSeq" id="WP_106702091.1">
    <property type="nucleotide sequence ID" value="NZ_CP027666.1"/>
</dbReference>
<feature type="binding site" evidence="7">
    <location>
        <position position="28"/>
    </location>
    <ligand>
        <name>5-amino-6-(D-ribitylamino)uracil</name>
        <dbReference type="ChEBI" id="CHEBI:15934"/>
    </ligand>
</feature>
<evidence type="ECO:0000256" key="6">
    <source>
        <dbReference type="ARBA" id="ARBA00048785"/>
    </source>
</evidence>
<dbReference type="AlphaFoldDB" id="A0A2S0MCE3"/>
<dbReference type="Proteomes" id="UP000239709">
    <property type="component" value="Chromosome"/>
</dbReference>
<organism evidence="8 9">
    <name type="scientific">Ottowia oryzae</name>
    <dbReference type="NCBI Taxonomy" id="2109914"/>
    <lineage>
        <taxon>Bacteria</taxon>
        <taxon>Pseudomonadati</taxon>
        <taxon>Pseudomonadota</taxon>
        <taxon>Betaproteobacteria</taxon>
        <taxon>Burkholderiales</taxon>
        <taxon>Comamonadaceae</taxon>
        <taxon>Ottowia</taxon>
    </lineage>
</organism>
<dbReference type="EC" id="2.5.1.78" evidence="3 7"/>
<evidence type="ECO:0000313" key="8">
    <source>
        <dbReference type="EMBL" id="AVO33528.1"/>
    </source>
</evidence>
<feature type="binding site" evidence="7">
    <location>
        <position position="122"/>
    </location>
    <ligand>
        <name>5-amino-6-(D-ribitylamino)uracil</name>
        <dbReference type="ChEBI" id="CHEBI:15934"/>
    </ligand>
</feature>
<dbReference type="GO" id="GO:0009349">
    <property type="term" value="C:riboflavin synthase complex"/>
    <property type="evidence" value="ECO:0007669"/>
    <property type="project" value="InterPro"/>
</dbReference>
<dbReference type="GO" id="GO:0009231">
    <property type="term" value="P:riboflavin biosynthetic process"/>
    <property type="evidence" value="ECO:0007669"/>
    <property type="project" value="UniProtKB-UniRule"/>
</dbReference>
<protein>
    <recommendedName>
        <fullName evidence="3 7">6,7-dimethyl-8-ribityllumazine synthase</fullName>
        <shortName evidence="7">DMRL synthase</shortName>
        <shortName evidence="7">LS</shortName>
        <shortName evidence="7">Lumazine synthase</shortName>
        <ecNumber evidence="3 7">2.5.1.78</ecNumber>
    </recommendedName>
</protein>
<evidence type="ECO:0000256" key="3">
    <source>
        <dbReference type="ARBA" id="ARBA00012664"/>
    </source>
</evidence>
<proteinExistence type="inferred from homology"/>
<feature type="binding site" evidence="7">
    <location>
        <begin position="89"/>
        <end position="91"/>
    </location>
    <ligand>
        <name>5-amino-6-(D-ribitylamino)uracil</name>
        <dbReference type="ChEBI" id="CHEBI:15934"/>
    </ligand>
</feature>
<feature type="binding site" evidence="7">
    <location>
        <position position="137"/>
    </location>
    <ligand>
        <name>(2S)-2-hydroxy-3-oxobutyl phosphate</name>
        <dbReference type="ChEBI" id="CHEBI:58830"/>
    </ligand>
</feature>
<comment type="function">
    <text evidence="7">Catalyzes the formation of 6,7-dimethyl-8-ribityllumazine by condensation of 5-amino-6-(D-ribitylamino)uracil with 3,4-dihydroxy-2-butanone 4-phosphate. This is the penultimate step in the biosynthesis of riboflavin.</text>
</comment>
<comment type="pathway">
    <text evidence="1 7">Cofactor biosynthesis; riboflavin biosynthesis; riboflavin from 2-hydroxy-3-oxobutyl phosphate and 5-amino-6-(D-ribitylamino)uracil: step 1/2.</text>
</comment>
<evidence type="ECO:0000256" key="7">
    <source>
        <dbReference type="HAMAP-Rule" id="MF_00178"/>
    </source>
</evidence>
<accession>A0A2S0MCE3</accession>
<dbReference type="NCBIfam" id="NF009084">
    <property type="entry name" value="PRK12419.1"/>
    <property type="match status" value="1"/>
</dbReference>
<evidence type="ECO:0000256" key="1">
    <source>
        <dbReference type="ARBA" id="ARBA00004917"/>
    </source>
</evidence>
<dbReference type="GO" id="GO:0000906">
    <property type="term" value="F:6,7-dimethyl-8-ribityllumazine synthase activity"/>
    <property type="evidence" value="ECO:0007669"/>
    <property type="project" value="UniProtKB-UniRule"/>
</dbReference>